<dbReference type="EMBL" id="BSRZ01000005">
    <property type="protein sequence ID" value="GLW64580.1"/>
    <property type="molecule type" value="Genomic_DNA"/>
</dbReference>
<reference evidence="2" key="1">
    <citation type="submission" date="2023-02" db="EMBL/GenBank/DDBJ databases">
        <title>Actinomadura rubrobrunea NBRC 14622.</title>
        <authorList>
            <person name="Ichikawa N."/>
            <person name="Sato H."/>
            <person name="Tonouchi N."/>
        </authorList>
    </citation>
    <scope>NUCLEOTIDE SEQUENCE</scope>
    <source>
        <strain evidence="2">NBRC 14622</strain>
    </source>
</reference>
<feature type="region of interest" description="Disordered" evidence="1">
    <location>
        <begin position="72"/>
        <end position="254"/>
    </location>
</feature>
<gene>
    <name evidence="2" type="ORF">Arub01_28240</name>
</gene>
<feature type="compositionally biased region" description="Basic and acidic residues" evidence="1">
    <location>
        <begin position="198"/>
        <end position="207"/>
    </location>
</feature>
<organism evidence="2 3">
    <name type="scientific">Actinomadura rubrobrunea</name>
    <dbReference type="NCBI Taxonomy" id="115335"/>
    <lineage>
        <taxon>Bacteria</taxon>
        <taxon>Bacillati</taxon>
        <taxon>Actinomycetota</taxon>
        <taxon>Actinomycetes</taxon>
        <taxon>Streptosporangiales</taxon>
        <taxon>Thermomonosporaceae</taxon>
        <taxon>Actinomadura</taxon>
    </lineage>
</organism>
<sequence length="254" mass="27750">MAHQGEGEPSVYEEIGDRLKREFVDVHPPETVTRCVAAARYGAQEVTGAATPGLVEKIARKHLQVLAMVAAEKERAERRRAERREADRRAAERRDAGRHAADRGDADHRDIDHRDADHGDAQPPEGERDAAESLGAGADREARRHAAGRSDGGPSAPDRPEDDRLAPGRREGGRPVVEWREGEEHEEPGGARQPGVRALHDMERSTADEAPDAGVQRRPDGRLAHPRADEDGPGRDPLRADRPHTPHGATENAP</sequence>
<comment type="caution">
    <text evidence="2">The sequence shown here is derived from an EMBL/GenBank/DDBJ whole genome shotgun (WGS) entry which is preliminary data.</text>
</comment>
<dbReference type="AlphaFoldDB" id="A0A9W6UXD5"/>
<name>A0A9W6UXD5_9ACTN</name>
<accession>A0A9W6UXD5</accession>
<feature type="compositionally biased region" description="Basic and acidic residues" evidence="1">
    <location>
        <begin position="215"/>
        <end position="244"/>
    </location>
</feature>
<evidence type="ECO:0000313" key="3">
    <source>
        <dbReference type="Proteomes" id="UP001165124"/>
    </source>
</evidence>
<proteinExistence type="predicted"/>
<keyword evidence="3" id="KW-1185">Reference proteome</keyword>
<feature type="compositionally biased region" description="Basic and acidic residues" evidence="1">
    <location>
        <begin position="72"/>
        <end position="131"/>
    </location>
</feature>
<feature type="compositionally biased region" description="Basic and acidic residues" evidence="1">
    <location>
        <begin position="158"/>
        <end position="189"/>
    </location>
</feature>
<evidence type="ECO:0000313" key="2">
    <source>
        <dbReference type="EMBL" id="GLW64580.1"/>
    </source>
</evidence>
<evidence type="ECO:0000256" key="1">
    <source>
        <dbReference type="SAM" id="MobiDB-lite"/>
    </source>
</evidence>
<protein>
    <submittedName>
        <fullName evidence="2">Uncharacterized protein</fullName>
    </submittedName>
</protein>
<dbReference type="Proteomes" id="UP001165124">
    <property type="component" value="Unassembled WGS sequence"/>
</dbReference>